<keyword evidence="1" id="KW-1133">Transmembrane helix</keyword>
<feature type="domain" description="TadE-like" evidence="2">
    <location>
        <begin position="23"/>
        <end position="64"/>
    </location>
</feature>
<evidence type="ECO:0000259" key="2">
    <source>
        <dbReference type="Pfam" id="PF07811"/>
    </source>
</evidence>
<feature type="transmembrane region" description="Helical" evidence="1">
    <location>
        <begin position="22"/>
        <end position="43"/>
    </location>
</feature>
<protein>
    <submittedName>
        <fullName evidence="3">Pilus assembly protein</fullName>
    </submittedName>
</protein>
<keyword evidence="1" id="KW-0472">Membrane</keyword>
<evidence type="ECO:0000256" key="1">
    <source>
        <dbReference type="SAM" id="Phobius"/>
    </source>
</evidence>
<name>A0A844A7U4_RHIFR</name>
<sequence>MNAFRRFLRRRLPFHFWLSEEAAVLTETIIVVPFVTVFAAGILEFGNLFWERMQIDAGLRDAGRYLARCRPTSPTYASTCSQTTAKLIAFYGTQSPAEGAVLRVPGWGPNLTDITVNAVGGDGTFTIETAHLYQASPLFGWLGIGAITISASHEERYMGW</sequence>
<dbReference type="Proteomes" id="UP000466694">
    <property type="component" value="Unassembled WGS sequence"/>
</dbReference>
<dbReference type="AlphaFoldDB" id="A0A844A7U4"/>
<dbReference type="EMBL" id="WISZ01000066">
    <property type="protein sequence ID" value="MQX08102.1"/>
    <property type="molecule type" value="Genomic_DNA"/>
</dbReference>
<accession>A0A844A7U4</accession>
<comment type="caution">
    <text evidence="3">The sequence shown here is derived from an EMBL/GenBank/DDBJ whole genome shotgun (WGS) entry which is preliminary data.</text>
</comment>
<proteinExistence type="predicted"/>
<evidence type="ECO:0000313" key="4">
    <source>
        <dbReference type="Proteomes" id="UP000466694"/>
    </source>
</evidence>
<dbReference type="RefSeq" id="WP_037433215.1">
    <property type="nucleotide sequence ID" value="NZ_BJNI01000007.1"/>
</dbReference>
<gene>
    <name evidence="3" type="ORF">GHK48_07190</name>
</gene>
<organism evidence="3 4">
    <name type="scientific">Rhizobium fredii</name>
    <name type="common">Sinorhizobium fredii</name>
    <dbReference type="NCBI Taxonomy" id="380"/>
    <lineage>
        <taxon>Bacteria</taxon>
        <taxon>Pseudomonadati</taxon>
        <taxon>Pseudomonadota</taxon>
        <taxon>Alphaproteobacteria</taxon>
        <taxon>Hyphomicrobiales</taxon>
        <taxon>Rhizobiaceae</taxon>
        <taxon>Sinorhizobium/Ensifer group</taxon>
        <taxon>Sinorhizobium</taxon>
    </lineage>
</organism>
<reference evidence="3 4" key="1">
    <citation type="journal article" date="2013" name="Genome Biol.">
        <title>Comparative genomics of the core and accessory genomes of 48 Sinorhizobium strains comprising five genospecies.</title>
        <authorList>
            <person name="Sugawara M."/>
            <person name="Epstein B."/>
            <person name="Badgley B.D."/>
            <person name="Unno T."/>
            <person name="Xu L."/>
            <person name="Reese J."/>
            <person name="Gyaneshwar P."/>
            <person name="Denny R."/>
            <person name="Mudge J."/>
            <person name="Bharti A.K."/>
            <person name="Farmer A.D."/>
            <person name="May G.D."/>
            <person name="Woodward J.E."/>
            <person name="Medigue C."/>
            <person name="Vallenet D."/>
            <person name="Lajus A."/>
            <person name="Rouy Z."/>
            <person name="Martinez-Vaz B."/>
            <person name="Tiffin P."/>
            <person name="Young N.D."/>
            <person name="Sadowsky M.J."/>
        </authorList>
    </citation>
    <scope>NUCLEOTIDE SEQUENCE [LARGE SCALE GENOMIC DNA]</scope>
    <source>
        <strain evidence="3 4">USDA205</strain>
    </source>
</reference>
<keyword evidence="1" id="KW-0812">Transmembrane</keyword>
<dbReference type="InterPro" id="IPR012495">
    <property type="entry name" value="TadE-like_dom"/>
</dbReference>
<dbReference type="Pfam" id="PF07811">
    <property type="entry name" value="TadE"/>
    <property type="match status" value="1"/>
</dbReference>
<evidence type="ECO:0000313" key="3">
    <source>
        <dbReference type="EMBL" id="MQX08102.1"/>
    </source>
</evidence>